<dbReference type="InterPro" id="IPR036397">
    <property type="entry name" value="RNaseH_sf"/>
</dbReference>
<dbReference type="InterPro" id="IPR043128">
    <property type="entry name" value="Rev_trsase/Diguanyl_cyclase"/>
</dbReference>
<name>A0A7J0FA42_9ERIC</name>
<evidence type="ECO:0000256" key="1">
    <source>
        <dbReference type="SAM" id="MobiDB-lite"/>
    </source>
</evidence>
<dbReference type="InterPro" id="IPR002156">
    <property type="entry name" value="RNaseH_domain"/>
</dbReference>
<dbReference type="GO" id="GO:0004523">
    <property type="term" value="F:RNA-DNA hybrid ribonuclease activity"/>
    <property type="evidence" value="ECO:0007669"/>
    <property type="project" value="InterPro"/>
</dbReference>
<dbReference type="EMBL" id="BJWL01000010">
    <property type="protein sequence ID" value="GFY95558.1"/>
    <property type="molecule type" value="Genomic_DNA"/>
</dbReference>
<sequence>MFREQIGKTIKVYIDDMLIKSLQAANHIAHLEEAFGVLRKYRMMLNLSKCIFRISSRKFLEFLVTKQGIEANLDQIQALLTMSSPRNIYEVQQLIGRVAVLNKFVSKSADKCLPFFKILRKNETSSGMRNLKQHFNSSRSISARHHYLPFLPRAKSFVYLFVSPTVISVVLIREEDRVQKSAKDGDKSPSLADFMVKSTHETTPELEASPPKLETPKEQSSDKDLARWMLFIDGSSNQHGCGAGLVLQTPSSDQMEYAIRIGFKATNNEAKYEALLSGLRVATELGVDSLDVFSDSQLVVKTMSGKIRDFKIHQIPREENKKADALANLASAFDFISDRSIPLEFLASLSEWTSRSHQSDHLEESEGEVRKIEERIGRKAAEHTLGISHNESSPYERDAILHGLWDRISHTCENRDAEFQDLELQQRKQ</sequence>
<feature type="region of interest" description="Disordered" evidence="1">
    <location>
        <begin position="200"/>
        <end position="220"/>
    </location>
</feature>
<organism evidence="3 4">
    <name type="scientific">Actinidia rufa</name>
    <dbReference type="NCBI Taxonomy" id="165716"/>
    <lineage>
        <taxon>Eukaryota</taxon>
        <taxon>Viridiplantae</taxon>
        <taxon>Streptophyta</taxon>
        <taxon>Embryophyta</taxon>
        <taxon>Tracheophyta</taxon>
        <taxon>Spermatophyta</taxon>
        <taxon>Magnoliopsida</taxon>
        <taxon>eudicotyledons</taxon>
        <taxon>Gunneridae</taxon>
        <taxon>Pentapetalae</taxon>
        <taxon>asterids</taxon>
        <taxon>Ericales</taxon>
        <taxon>Actinidiaceae</taxon>
        <taxon>Actinidia</taxon>
    </lineage>
</organism>
<dbReference type="Proteomes" id="UP000585474">
    <property type="component" value="Unassembled WGS sequence"/>
</dbReference>
<dbReference type="InterPro" id="IPR000477">
    <property type="entry name" value="RT_dom"/>
</dbReference>
<keyword evidence="4" id="KW-1185">Reference proteome</keyword>
<gene>
    <name evidence="3" type="ORF">Acr_10g0009430</name>
</gene>
<feature type="domain" description="Reverse transcriptase" evidence="2">
    <location>
        <begin position="1"/>
        <end position="64"/>
    </location>
</feature>
<dbReference type="InterPro" id="IPR043502">
    <property type="entry name" value="DNA/RNA_pol_sf"/>
</dbReference>
<comment type="caution">
    <text evidence="3">The sequence shown here is derived from an EMBL/GenBank/DDBJ whole genome shotgun (WGS) entry which is preliminary data.</text>
</comment>
<dbReference type="AlphaFoldDB" id="A0A7J0FA42"/>
<dbReference type="Gene3D" id="3.30.420.10">
    <property type="entry name" value="Ribonuclease H-like superfamily/Ribonuclease H"/>
    <property type="match status" value="1"/>
</dbReference>
<dbReference type="SUPFAM" id="SSF53098">
    <property type="entry name" value="Ribonuclease H-like"/>
    <property type="match status" value="1"/>
</dbReference>
<dbReference type="Pfam" id="PF13456">
    <property type="entry name" value="RVT_3"/>
    <property type="match status" value="1"/>
</dbReference>
<protein>
    <recommendedName>
        <fullName evidence="2">Reverse transcriptase domain-containing protein</fullName>
    </recommendedName>
</protein>
<dbReference type="InterPro" id="IPR012337">
    <property type="entry name" value="RNaseH-like_sf"/>
</dbReference>
<dbReference type="PANTHER" id="PTHR48475">
    <property type="entry name" value="RIBONUCLEASE H"/>
    <property type="match status" value="1"/>
</dbReference>
<dbReference type="CDD" id="cd09279">
    <property type="entry name" value="RNase_HI_like"/>
    <property type="match status" value="1"/>
</dbReference>
<dbReference type="SUPFAM" id="SSF56672">
    <property type="entry name" value="DNA/RNA polymerases"/>
    <property type="match status" value="1"/>
</dbReference>
<dbReference type="GO" id="GO:0003676">
    <property type="term" value="F:nucleic acid binding"/>
    <property type="evidence" value="ECO:0007669"/>
    <property type="project" value="InterPro"/>
</dbReference>
<dbReference type="Gene3D" id="3.30.70.270">
    <property type="match status" value="2"/>
</dbReference>
<dbReference type="PROSITE" id="PS50878">
    <property type="entry name" value="RT_POL"/>
    <property type="match status" value="1"/>
</dbReference>
<evidence type="ECO:0000259" key="2">
    <source>
        <dbReference type="PROSITE" id="PS50878"/>
    </source>
</evidence>
<dbReference type="OrthoDB" id="101614at2759"/>
<accession>A0A7J0FA42</accession>
<proteinExistence type="predicted"/>
<dbReference type="PANTHER" id="PTHR48475:SF2">
    <property type="entry name" value="RIBONUCLEASE H"/>
    <property type="match status" value="1"/>
</dbReference>
<evidence type="ECO:0000313" key="4">
    <source>
        <dbReference type="Proteomes" id="UP000585474"/>
    </source>
</evidence>
<reference evidence="3 4" key="1">
    <citation type="submission" date="2019-07" db="EMBL/GenBank/DDBJ databases">
        <title>De Novo Assembly of kiwifruit Actinidia rufa.</title>
        <authorList>
            <person name="Sugita-Konishi S."/>
            <person name="Sato K."/>
            <person name="Mori E."/>
            <person name="Abe Y."/>
            <person name="Kisaki G."/>
            <person name="Hamano K."/>
            <person name="Suezawa K."/>
            <person name="Otani M."/>
            <person name="Fukuda T."/>
            <person name="Manabe T."/>
            <person name="Gomi K."/>
            <person name="Tabuchi M."/>
            <person name="Akimitsu K."/>
            <person name="Kataoka I."/>
        </authorList>
    </citation>
    <scope>NUCLEOTIDE SEQUENCE [LARGE SCALE GENOMIC DNA]</scope>
    <source>
        <strain evidence="4">cv. Fuchu</strain>
    </source>
</reference>
<evidence type="ECO:0000313" key="3">
    <source>
        <dbReference type="EMBL" id="GFY95558.1"/>
    </source>
</evidence>